<evidence type="ECO:0000313" key="19">
    <source>
        <dbReference type="Proteomes" id="UP000244005"/>
    </source>
</evidence>
<feature type="domain" description="Pyruvate kinase barrel" evidence="16">
    <location>
        <begin position="120"/>
        <end position="452"/>
    </location>
</feature>
<dbReference type="GO" id="GO:0005524">
    <property type="term" value="F:ATP binding"/>
    <property type="evidence" value="ECO:0007669"/>
    <property type="project" value="UniProtKB-KW"/>
</dbReference>
<evidence type="ECO:0000256" key="4">
    <source>
        <dbReference type="ARBA" id="ARBA00008663"/>
    </source>
</evidence>
<dbReference type="PANTHER" id="PTHR11817">
    <property type="entry name" value="PYRUVATE KINASE"/>
    <property type="match status" value="1"/>
</dbReference>
<dbReference type="GO" id="GO:0005737">
    <property type="term" value="C:cytoplasm"/>
    <property type="evidence" value="ECO:0000318"/>
    <property type="project" value="GO_Central"/>
</dbReference>
<organism evidence="18 19">
    <name type="scientific">Marchantia polymorpha</name>
    <name type="common">Common liverwort</name>
    <name type="synonym">Marchantia aquatica</name>
    <dbReference type="NCBI Taxonomy" id="3197"/>
    <lineage>
        <taxon>Eukaryota</taxon>
        <taxon>Viridiplantae</taxon>
        <taxon>Streptophyta</taxon>
        <taxon>Embryophyta</taxon>
        <taxon>Marchantiophyta</taxon>
        <taxon>Marchantiopsida</taxon>
        <taxon>Marchantiidae</taxon>
        <taxon>Marchantiales</taxon>
        <taxon>Marchantiaceae</taxon>
        <taxon>Marchantia</taxon>
    </lineage>
</organism>
<dbReference type="Proteomes" id="UP000244005">
    <property type="component" value="Unassembled WGS sequence"/>
</dbReference>
<evidence type="ECO:0000256" key="12">
    <source>
        <dbReference type="ARBA" id="ARBA00023152"/>
    </source>
</evidence>
<comment type="pathway">
    <text evidence="3 15">Carbohydrate degradation; glycolysis; pyruvate from D-glyceraldehyde 3-phosphate: step 5/5.</text>
</comment>
<keyword evidence="9 15" id="KW-0418">Kinase</keyword>
<dbReference type="SUPFAM" id="SSF50800">
    <property type="entry name" value="PK beta-barrel domain-like"/>
    <property type="match status" value="1"/>
</dbReference>
<reference evidence="19" key="1">
    <citation type="journal article" date="2017" name="Cell">
        <title>Insights into land plant evolution garnered from the Marchantia polymorpha genome.</title>
        <authorList>
            <person name="Bowman J.L."/>
            <person name="Kohchi T."/>
            <person name="Yamato K.T."/>
            <person name="Jenkins J."/>
            <person name="Shu S."/>
            <person name="Ishizaki K."/>
            <person name="Yamaoka S."/>
            <person name="Nishihama R."/>
            <person name="Nakamura Y."/>
            <person name="Berger F."/>
            <person name="Adam C."/>
            <person name="Aki S.S."/>
            <person name="Althoff F."/>
            <person name="Araki T."/>
            <person name="Arteaga-Vazquez M.A."/>
            <person name="Balasubrmanian S."/>
            <person name="Barry K."/>
            <person name="Bauer D."/>
            <person name="Boehm C.R."/>
            <person name="Briginshaw L."/>
            <person name="Caballero-Perez J."/>
            <person name="Catarino B."/>
            <person name="Chen F."/>
            <person name="Chiyoda S."/>
            <person name="Chovatia M."/>
            <person name="Davies K.M."/>
            <person name="Delmans M."/>
            <person name="Demura T."/>
            <person name="Dierschke T."/>
            <person name="Dolan L."/>
            <person name="Dorantes-Acosta A.E."/>
            <person name="Eklund D.M."/>
            <person name="Florent S.N."/>
            <person name="Flores-Sandoval E."/>
            <person name="Fujiyama A."/>
            <person name="Fukuzawa H."/>
            <person name="Galik B."/>
            <person name="Grimanelli D."/>
            <person name="Grimwood J."/>
            <person name="Grossniklaus U."/>
            <person name="Hamada T."/>
            <person name="Haseloff J."/>
            <person name="Hetherington A.J."/>
            <person name="Higo A."/>
            <person name="Hirakawa Y."/>
            <person name="Hundley H.N."/>
            <person name="Ikeda Y."/>
            <person name="Inoue K."/>
            <person name="Inoue S.I."/>
            <person name="Ishida S."/>
            <person name="Jia Q."/>
            <person name="Kakita M."/>
            <person name="Kanazawa T."/>
            <person name="Kawai Y."/>
            <person name="Kawashima T."/>
            <person name="Kennedy M."/>
            <person name="Kinose K."/>
            <person name="Kinoshita T."/>
            <person name="Kohara Y."/>
            <person name="Koide E."/>
            <person name="Komatsu K."/>
            <person name="Kopischke S."/>
            <person name="Kubo M."/>
            <person name="Kyozuka J."/>
            <person name="Lagercrantz U."/>
            <person name="Lin S.S."/>
            <person name="Lindquist E."/>
            <person name="Lipzen A.M."/>
            <person name="Lu C.W."/>
            <person name="De Luna E."/>
            <person name="Martienssen R.A."/>
            <person name="Minamino N."/>
            <person name="Mizutani M."/>
            <person name="Mizutani M."/>
            <person name="Mochizuki N."/>
            <person name="Monte I."/>
            <person name="Mosher R."/>
            <person name="Nagasaki H."/>
            <person name="Nakagami H."/>
            <person name="Naramoto S."/>
            <person name="Nishitani K."/>
            <person name="Ohtani M."/>
            <person name="Okamoto T."/>
            <person name="Okumura M."/>
            <person name="Phillips J."/>
            <person name="Pollak B."/>
            <person name="Reinders A."/>
            <person name="Rovekamp M."/>
            <person name="Sano R."/>
            <person name="Sawa S."/>
            <person name="Schmid M.W."/>
            <person name="Shirakawa M."/>
            <person name="Solano R."/>
            <person name="Spunde A."/>
            <person name="Suetsugu N."/>
            <person name="Sugano S."/>
            <person name="Sugiyama A."/>
            <person name="Sun R."/>
            <person name="Suzuki Y."/>
            <person name="Takenaka M."/>
            <person name="Takezawa D."/>
            <person name="Tomogane H."/>
            <person name="Tsuzuki M."/>
            <person name="Ueda T."/>
            <person name="Umeda M."/>
            <person name="Ward J.M."/>
            <person name="Watanabe Y."/>
            <person name="Yazaki K."/>
            <person name="Yokoyama R."/>
            <person name="Yoshitake Y."/>
            <person name="Yotsui I."/>
            <person name="Zachgo S."/>
            <person name="Schmutz J."/>
        </authorList>
    </citation>
    <scope>NUCLEOTIDE SEQUENCE [LARGE SCALE GENOMIC DNA]</scope>
    <source>
        <strain evidence="19">Tak-1</strain>
    </source>
</reference>
<dbReference type="SUPFAM" id="SSF51621">
    <property type="entry name" value="Phosphoenolpyruvate/pyruvate domain"/>
    <property type="match status" value="1"/>
</dbReference>
<proteinExistence type="inferred from homology"/>
<dbReference type="GO" id="GO:0006096">
    <property type="term" value="P:glycolytic process"/>
    <property type="evidence" value="ECO:0000318"/>
    <property type="project" value="GO_Central"/>
</dbReference>
<dbReference type="InterPro" id="IPR015813">
    <property type="entry name" value="Pyrv/PenolPyrv_kinase-like_dom"/>
</dbReference>
<comment type="cofactor">
    <cofactor evidence="1">
        <name>Mg(2+)</name>
        <dbReference type="ChEBI" id="CHEBI:18420"/>
    </cofactor>
</comment>
<evidence type="ECO:0000256" key="1">
    <source>
        <dbReference type="ARBA" id="ARBA00001946"/>
    </source>
</evidence>
<evidence type="ECO:0000259" key="16">
    <source>
        <dbReference type="Pfam" id="PF00224"/>
    </source>
</evidence>
<evidence type="ECO:0000256" key="2">
    <source>
        <dbReference type="ARBA" id="ARBA00001958"/>
    </source>
</evidence>
<feature type="domain" description="Pyruvate kinase C-terminal" evidence="17">
    <location>
        <begin position="490"/>
        <end position="599"/>
    </location>
</feature>
<dbReference type="InterPro" id="IPR040442">
    <property type="entry name" value="Pyrv_kinase-like_dom_sf"/>
</dbReference>
<evidence type="ECO:0000256" key="15">
    <source>
        <dbReference type="RuleBase" id="RU000504"/>
    </source>
</evidence>
<evidence type="ECO:0000256" key="3">
    <source>
        <dbReference type="ARBA" id="ARBA00004997"/>
    </source>
</evidence>
<sequence length="608" mass="67020">MAATLNHICQSSSSVRVLALNGEVLDAHKSRSTSVAGNVHYSLSVGWGARRLHVNRKALSGKKFGPAPAADIRATSGAEVIQQNVPATCDLKSFQEAVEKLEVDLVTEADLKENGFRSSRRTKICCTIGPACCSFEQLEALANGGMNIARLNMCHGTKEWHKNVIKNIRHLNATKGYCVALMMDTEGSEIHMGDLGGTASAKAEDGEEWTFTVRQFDGPLPPCTIQVNYEGFAEDVKAGDELVVDGGLVRFDVLETIGPDVRCKCSDPGLLLPRANLTFWRDGELVQERSAVLPTLSSKDWLDIDFGISEGVDFIAVSYVKSPEVVKHLKSYISSRCPEGSIGVFAKIEAIDSLNCLESIIRVSDGAMVARGDLGAQIPLELVPSVQQKIIDLCRFLNKPVMVASQLLESMIEYPIPTRAEVADVAEAVRQRADVLMLSGESAMGLFPEKSIEVLRNVSLRIEHSCREDKSRKYKPLPELYTALSERISEQICNAAAEMANNLRADAIFVYTRQGYMASLLSRNRPDCPIFAFTETRDVRHRLNMQWGLLPFRLDFSEDIESNLRRTFALLKARGMMKAGDLVIAVSDNLLPTQQANMLQSIQVRRIP</sequence>
<comment type="cofactor">
    <cofactor evidence="2">
        <name>K(+)</name>
        <dbReference type="ChEBI" id="CHEBI:29103"/>
    </cofactor>
</comment>
<dbReference type="FunFam" id="2.40.33.10:FF:000005">
    <property type="entry name" value="Pyruvate kinase"/>
    <property type="match status" value="1"/>
</dbReference>
<name>A0A2R6WQT1_MARPO</name>
<dbReference type="GO" id="GO:0000287">
    <property type="term" value="F:magnesium ion binding"/>
    <property type="evidence" value="ECO:0007669"/>
    <property type="project" value="InterPro"/>
</dbReference>
<evidence type="ECO:0000256" key="10">
    <source>
        <dbReference type="ARBA" id="ARBA00022840"/>
    </source>
</evidence>
<dbReference type="Pfam" id="PF02887">
    <property type="entry name" value="PK_C"/>
    <property type="match status" value="1"/>
</dbReference>
<dbReference type="EC" id="2.7.1.40" evidence="5 15"/>
<dbReference type="InterPro" id="IPR015795">
    <property type="entry name" value="Pyrv_Knase_C"/>
</dbReference>
<dbReference type="Gene3D" id="3.20.20.60">
    <property type="entry name" value="Phosphoenolpyruvate-binding domains"/>
    <property type="match status" value="1"/>
</dbReference>
<evidence type="ECO:0000256" key="7">
    <source>
        <dbReference type="ARBA" id="ARBA00022723"/>
    </source>
</evidence>
<dbReference type="GO" id="GO:0004743">
    <property type="term" value="F:pyruvate kinase activity"/>
    <property type="evidence" value="ECO:0000318"/>
    <property type="project" value="GO_Central"/>
</dbReference>
<keyword evidence="10" id="KW-0067">ATP-binding</keyword>
<protein>
    <recommendedName>
        <fullName evidence="5 15">Pyruvate kinase</fullName>
        <ecNumber evidence="5 15">2.7.1.40</ecNumber>
    </recommendedName>
</protein>
<dbReference type="EMBL" id="KZ772737">
    <property type="protein sequence ID" value="PTQ36221.1"/>
    <property type="molecule type" value="Genomic_DNA"/>
</dbReference>
<evidence type="ECO:0000256" key="9">
    <source>
        <dbReference type="ARBA" id="ARBA00022777"/>
    </source>
</evidence>
<keyword evidence="8" id="KW-0547">Nucleotide-binding</keyword>
<dbReference type="GO" id="GO:0009570">
    <property type="term" value="C:chloroplast stroma"/>
    <property type="evidence" value="ECO:0007669"/>
    <property type="project" value="UniProtKB-ARBA"/>
</dbReference>
<dbReference type="OrthoDB" id="108365at2759"/>
<dbReference type="NCBIfam" id="TIGR01064">
    <property type="entry name" value="pyruv_kin"/>
    <property type="match status" value="1"/>
</dbReference>
<evidence type="ECO:0000256" key="14">
    <source>
        <dbReference type="ARBA" id="ARBA00048152"/>
    </source>
</evidence>
<keyword evidence="13" id="KW-0670">Pyruvate</keyword>
<keyword evidence="12 15" id="KW-0324">Glycolysis</keyword>
<evidence type="ECO:0000256" key="11">
    <source>
        <dbReference type="ARBA" id="ARBA00022842"/>
    </source>
</evidence>
<dbReference type="InterPro" id="IPR001697">
    <property type="entry name" value="Pyr_Knase"/>
</dbReference>
<dbReference type="InterPro" id="IPR036918">
    <property type="entry name" value="Pyrv_Knase_C_sf"/>
</dbReference>
<dbReference type="PRINTS" id="PR01050">
    <property type="entry name" value="PYRUVTKNASE"/>
</dbReference>
<evidence type="ECO:0000256" key="6">
    <source>
        <dbReference type="ARBA" id="ARBA00022679"/>
    </source>
</evidence>
<evidence type="ECO:0000256" key="5">
    <source>
        <dbReference type="ARBA" id="ARBA00012142"/>
    </source>
</evidence>
<dbReference type="GO" id="GO:0030955">
    <property type="term" value="F:potassium ion binding"/>
    <property type="evidence" value="ECO:0007669"/>
    <property type="project" value="InterPro"/>
</dbReference>
<comment type="catalytic activity">
    <reaction evidence="14 15">
        <text>pyruvate + ATP = phosphoenolpyruvate + ADP + H(+)</text>
        <dbReference type="Rhea" id="RHEA:18157"/>
        <dbReference type="ChEBI" id="CHEBI:15361"/>
        <dbReference type="ChEBI" id="CHEBI:15378"/>
        <dbReference type="ChEBI" id="CHEBI:30616"/>
        <dbReference type="ChEBI" id="CHEBI:58702"/>
        <dbReference type="ChEBI" id="CHEBI:456216"/>
        <dbReference type="EC" id="2.7.1.40"/>
    </reaction>
</comment>
<evidence type="ECO:0000256" key="13">
    <source>
        <dbReference type="ARBA" id="ARBA00023317"/>
    </source>
</evidence>
<accession>A0A2R6WQT1</accession>
<evidence type="ECO:0000256" key="8">
    <source>
        <dbReference type="ARBA" id="ARBA00022741"/>
    </source>
</evidence>
<dbReference type="UniPathway" id="UPA00109">
    <property type="reaction ID" value="UER00188"/>
</dbReference>
<dbReference type="AlphaFoldDB" id="A0A2R6WQT1"/>
<dbReference type="InterPro" id="IPR015806">
    <property type="entry name" value="Pyrv_Knase_insert_dom_sf"/>
</dbReference>
<keyword evidence="11 15" id="KW-0460">Magnesium</keyword>
<dbReference type="InterPro" id="IPR015793">
    <property type="entry name" value="Pyrv_Knase_brl"/>
</dbReference>
<dbReference type="Pfam" id="PF00224">
    <property type="entry name" value="PK"/>
    <property type="match status" value="1"/>
</dbReference>
<dbReference type="FunFam" id="3.20.20.60:FF:000025">
    <property type="entry name" value="Pyruvate kinase"/>
    <property type="match status" value="1"/>
</dbReference>
<dbReference type="OMA" id="VNMCHGT"/>
<comment type="similarity">
    <text evidence="4 15">Belongs to the pyruvate kinase family.</text>
</comment>
<keyword evidence="19" id="KW-1185">Reference proteome</keyword>
<keyword evidence="7" id="KW-0479">Metal-binding</keyword>
<dbReference type="Gene3D" id="2.40.33.10">
    <property type="entry name" value="PK beta-barrel domain-like"/>
    <property type="match status" value="1"/>
</dbReference>
<evidence type="ECO:0000259" key="17">
    <source>
        <dbReference type="Pfam" id="PF02887"/>
    </source>
</evidence>
<gene>
    <name evidence="18" type="ORF">MARPO_0065s0034</name>
</gene>
<dbReference type="Gramene" id="Mp1g23440.1">
    <property type="protein sequence ID" value="Mp1g23440.1.cds"/>
    <property type="gene ID" value="Mp1g23440"/>
</dbReference>
<keyword evidence="6 15" id="KW-0808">Transferase</keyword>
<evidence type="ECO:0000313" key="18">
    <source>
        <dbReference type="EMBL" id="PTQ36221.1"/>
    </source>
</evidence>
<dbReference type="GO" id="GO:0016301">
    <property type="term" value="F:kinase activity"/>
    <property type="evidence" value="ECO:0007669"/>
    <property type="project" value="UniProtKB-KW"/>
</dbReference>
<dbReference type="Gene3D" id="3.40.1380.20">
    <property type="entry name" value="Pyruvate kinase, C-terminal domain"/>
    <property type="match status" value="1"/>
</dbReference>
<dbReference type="SUPFAM" id="SSF52935">
    <property type="entry name" value="PK C-terminal domain-like"/>
    <property type="match status" value="1"/>
</dbReference>
<dbReference type="InterPro" id="IPR011037">
    <property type="entry name" value="Pyrv_Knase-like_insert_dom_sf"/>
</dbReference>